<reference evidence="7" key="1">
    <citation type="submission" date="2023-07" db="EMBL/GenBank/DDBJ databases">
        <title>draft genome sequence of fig (Ficus carica).</title>
        <authorList>
            <person name="Takahashi T."/>
            <person name="Nishimura K."/>
        </authorList>
    </citation>
    <scope>NUCLEOTIDE SEQUENCE</scope>
</reference>
<proteinExistence type="predicted"/>
<dbReference type="InterPro" id="IPR041118">
    <property type="entry name" value="Rx_N"/>
</dbReference>
<dbReference type="GO" id="GO:0006952">
    <property type="term" value="P:defense response"/>
    <property type="evidence" value="ECO:0007669"/>
    <property type="project" value="UniProtKB-KW"/>
</dbReference>
<evidence type="ECO:0000313" key="8">
    <source>
        <dbReference type="Proteomes" id="UP001187192"/>
    </source>
</evidence>
<dbReference type="Proteomes" id="UP001187192">
    <property type="component" value="Unassembled WGS sequence"/>
</dbReference>
<feature type="domain" description="NB-ARC" evidence="5">
    <location>
        <begin position="118"/>
        <end position="179"/>
    </location>
</feature>
<dbReference type="Pfam" id="PF18052">
    <property type="entry name" value="Rx_N"/>
    <property type="match status" value="1"/>
</dbReference>
<dbReference type="Gene3D" id="3.40.50.300">
    <property type="entry name" value="P-loop containing nucleotide triphosphate hydrolases"/>
    <property type="match status" value="1"/>
</dbReference>
<accession>A0AA88CVM9</accession>
<keyword evidence="3" id="KW-0611">Plant defense</keyword>
<evidence type="ECO:0000256" key="2">
    <source>
        <dbReference type="ARBA" id="ARBA00022741"/>
    </source>
</evidence>
<dbReference type="EMBL" id="BTGU01000006">
    <property type="protein sequence ID" value="GMN36533.1"/>
    <property type="molecule type" value="Genomic_DNA"/>
</dbReference>
<organism evidence="7 8">
    <name type="scientific">Ficus carica</name>
    <name type="common">Common fig</name>
    <dbReference type="NCBI Taxonomy" id="3494"/>
    <lineage>
        <taxon>Eukaryota</taxon>
        <taxon>Viridiplantae</taxon>
        <taxon>Streptophyta</taxon>
        <taxon>Embryophyta</taxon>
        <taxon>Tracheophyta</taxon>
        <taxon>Spermatophyta</taxon>
        <taxon>Magnoliopsida</taxon>
        <taxon>eudicotyledons</taxon>
        <taxon>Gunneridae</taxon>
        <taxon>Pentapetalae</taxon>
        <taxon>rosids</taxon>
        <taxon>fabids</taxon>
        <taxon>Rosales</taxon>
        <taxon>Moraceae</taxon>
        <taxon>Ficeae</taxon>
        <taxon>Ficus</taxon>
    </lineage>
</organism>
<dbReference type="InterPro" id="IPR027417">
    <property type="entry name" value="P-loop_NTPase"/>
</dbReference>
<evidence type="ECO:0000259" key="6">
    <source>
        <dbReference type="Pfam" id="PF18052"/>
    </source>
</evidence>
<dbReference type="Gramene" id="FCD_00005933-RA">
    <property type="protein sequence ID" value="FCD_00005933-RA:cds"/>
    <property type="gene ID" value="FCD_00005933"/>
</dbReference>
<comment type="caution">
    <text evidence="7">The sequence shown here is derived from an EMBL/GenBank/DDBJ whole genome shotgun (WGS) entry which is preliminary data.</text>
</comment>
<evidence type="ECO:0000259" key="5">
    <source>
        <dbReference type="Pfam" id="PF00931"/>
    </source>
</evidence>
<evidence type="ECO:0000256" key="4">
    <source>
        <dbReference type="ARBA" id="ARBA00022840"/>
    </source>
</evidence>
<feature type="domain" description="Disease resistance N-terminal" evidence="6">
    <location>
        <begin position="7"/>
        <end position="90"/>
    </location>
</feature>
<dbReference type="Pfam" id="PF00931">
    <property type="entry name" value="NB-ARC"/>
    <property type="match status" value="1"/>
</dbReference>
<evidence type="ECO:0000256" key="1">
    <source>
        <dbReference type="ARBA" id="ARBA00022737"/>
    </source>
</evidence>
<dbReference type="SUPFAM" id="SSF52540">
    <property type="entry name" value="P-loop containing nucleoside triphosphate hydrolases"/>
    <property type="match status" value="1"/>
</dbReference>
<dbReference type="GO" id="GO:0005524">
    <property type="term" value="F:ATP binding"/>
    <property type="evidence" value="ECO:0007669"/>
    <property type="project" value="UniProtKB-KW"/>
</dbReference>
<dbReference type="PANTHER" id="PTHR36766:SF30">
    <property type="entry name" value="TIR-NBS TYPE DISEASE RESISTANCE PROTEIN-RELATED"/>
    <property type="match status" value="1"/>
</dbReference>
<evidence type="ECO:0000313" key="7">
    <source>
        <dbReference type="EMBL" id="GMN36533.1"/>
    </source>
</evidence>
<dbReference type="PANTHER" id="PTHR36766">
    <property type="entry name" value="PLANT BROAD-SPECTRUM MILDEW RESISTANCE PROTEIN RPW8"/>
    <property type="match status" value="1"/>
</dbReference>
<evidence type="ECO:0008006" key="9">
    <source>
        <dbReference type="Google" id="ProtNLM"/>
    </source>
</evidence>
<dbReference type="AlphaFoldDB" id="A0AA88CVM9"/>
<dbReference type="InterPro" id="IPR002182">
    <property type="entry name" value="NB-ARC"/>
</dbReference>
<dbReference type="GO" id="GO:0043531">
    <property type="term" value="F:ADP binding"/>
    <property type="evidence" value="ECO:0007669"/>
    <property type="project" value="InterPro"/>
</dbReference>
<keyword evidence="1" id="KW-0677">Repeat</keyword>
<gene>
    <name evidence="7" type="ORF">TIFTF001_006091</name>
</gene>
<sequence length="182" mass="20639">MELTAAAVQSLTEQFVHGVEKEAHYALGLSGHFGHMKQTLEVAKEFLDDKESNLKLKERSAKVALIQLRKLINEADNVVTDCLIRDGYKDDSFLRRLNLFFMYQAGKKLNDINSSMQNEDIEKIKRWISEPGKDLQCIAIVGIVGMGGLGKTTIAQKIFNDPKVCKRFQTIRVTVLKNFSKY</sequence>
<keyword evidence="8" id="KW-1185">Reference proteome</keyword>
<evidence type="ECO:0000256" key="3">
    <source>
        <dbReference type="ARBA" id="ARBA00022821"/>
    </source>
</evidence>
<keyword evidence="4" id="KW-0067">ATP-binding</keyword>
<name>A0AA88CVM9_FICCA</name>
<keyword evidence="2" id="KW-0547">Nucleotide-binding</keyword>
<protein>
    <recommendedName>
        <fullName evidence="9">Disease resistance protein</fullName>
    </recommendedName>
</protein>